<dbReference type="RefSeq" id="WP_206090649.1">
    <property type="nucleotide sequence ID" value="NZ_CP065053.1"/>
</dbReference>
<accession>A0AA48WE74</accession>
<name>A0AA48WE74_9BURK</name>
<dbReference type="EMBL" id="CP065053">
    <property type="protein sequence ID" value="QPI51000.1"/>
    <property type="molecule type" value="Genomic_DNA"/>
</dbReference>
<keyword evidence="2" id="KW-1185">Reference proteome</keyword>
<evidence type="ECO:0000313" key="2">
    <source>
        <dbReference type="Proteomes" id="UP000662888"/>
    </source>
</evidence>
<organism evidence="1 2">
    <name type="scientific">Massilia antarctica</name>
    <dbReference type="NCBI Taxonomy" id="2765360"/>
    <lineage>
        <taxon>Bacteria</taxon>
        <taxon>Pseudomonadati</taxon>
        <taxon>Pseudomonadota</taxon>
        <taxon>Betaproteobacteria</taxon>
        <taxon>Burkholderiales</taxon>
        <taxon>Oxalobacteraceae</taxon>
        <taxon>Telluria group</taxon>
        <taxon>Massilia</taxon>
    </lineage>
</organism>
<reference evidence="1 2" key="1">
    <citation type="submission" date="2020-11" db="EMBL/GenBank/DDBJ databases">
        <authorList>
            <person name="Sun Q."/>
        </authorList>
    </citation>
    <scope>NUCLEOTIDE SEQUENCE [LARGE SCALE GENOMIC DNA]</scope>
    <source>
        <strain evidence="1 2">P8398</strain>
    </source>
</reference>
<gene>
    <name evidence="1" type="ORF">IV454_05445</name>
</gene>
<sequence>MLENLIVALIVAAAAWYAASKYLPATLRAKLFGKKKAAAGCGSGCSSCGTCEDAPAPRIDAGAPPSRRVIQLHLK</sequence>
<evidence type="ECO:0008006" key="3">
    <source>
        <dbReference type="Google" id="ProtNLM"/>
    </source>
</evidence>
<dbReference type="Proteomes" id="UP000662888">
    <property type="component" value="Chromosome"/>
</dbReference>
<proteinExistence type="predicted"/>
<evidence type="ECO:0000313" key="1">
    <source>
        <dbReference type="EMBL" id="QPI51000.1"/>
    </source>
</evidence>
<protein>
    <recommendedName>
        <fullName evidence="3">FeoB-associated Cys-rich membrane protein</fullName>
    </recommendedName>
</protein>